<evidence type="ECO:0000313" key="2">
    <source>
        <dbReference type="EMBL" id="MBL1074742.1"/>
    </source>
</evidence>
<reference evidence="2 3" key="1">
    <citation type="submission" date="2021-01" db="EMBL/GenBank/DDBJ databases">
        <title>WGS of actinomycetes isolated from Thailand.</title>
        <authorList>
            <person name="Thawai C."/>
        </authorList>
    </citation>
    <scope>NUCLEOTIDE SEQUENCE [LARGE SCALE GENOMIC DNA]</scope>
    <source>
        <strain evidence="2 3">LPG 2</strain>
    </source>
</reference>
<organism evidence="2 3">
    <name type="scientific">Nocardia acididurans</name>
    <dbReference type="NCBI Taxonomy" id="2802282"/>
    <lineage>
        <taxon>Bacteria</taxon>
        <taxon>Bacillati</taxon>
        <taxon>Actinomycetota</taxon>
        <taxon>Actinomycetes</taxon>
        <taxon>Mycobacteriales</taxon>
        <taxon>Nocardiaceae</taxon>
        <taxon>Nocardia</taxon>
    </lineage>
</organism>
<feature type="compositionally biased region" description="Basic and acidic residues" evidence="1">
    <location>
        <begin position="48"/>
        <end position="64"/>
    </location>
</feature>
<dbReference type="RefSeq" id="WP_201945949.1">
    <property type="nucleotide sequence ID" value="NZ_JAERRJ010000003.1"/>
</dbReference>
<feature type="region of interest" description="Disordered" evidence="1">
    <location>
        <begin position="48"/>
        <end position="73"/>
    </location>
</feature>
<accession>A0ABS1M256</accession>
<dbReference type="Proteomes" id="UP000602198">
    <property type="component" value="Unassembled WGS sequence"/>
</dbReference>
<keyword evidence="3" id="KW-1185">Reference proteome</keyword>
<evidence type="ECO:0000256" key="1">
    <source>
        <dbReference type="SAM" id="MobiDB-lite"/>
    </source>
</evidence>
<comment type="caution">
    <text evidence="2">The sequence shown here is derived from an EMBL/GenBank/DDBJ whole genome shotgun (WGS) entry which is preliminary data.</text>
</comment>
<sequence length="116" mass="12323">MQIQVFADKHIGGGAALIEEATDAIAGVLDRFADHLTRVEAHITDVNAHKGGADDKQCSLEVRPKGQPPVATTHRAGSVEDAYLGAAESMAHLLDSRFGRLHHAKGGESIRYLAAD</sequence>
<protein>
    <submittedName>
        <fullName evidence="2">Ribosomal subunit interface protein</fullName>
    </submittedName>
</protein>
<evidence type="ECO:0000313" key="3">
    <source>
        <dbReference type="Proteomes" id="UP000602198"/>
    </source>
</evidence>
<name>A0ABS1M256_9NOCA</name>
<gene>
    <name evidence="2" type="ORF">JK358_10065</name>
</gene>
<dbReference type="EMBL" id="JAERRJ010000003">
    <property type="protein sequence ID" value="MBL1074742.1"/>
    <property type="molecule type" value="Genomic_DNA"/>
</dbReference>
<proteinExistence type="predicted"/>